<dbReference type="RefSeq" id="WP_015362861.1">
    <property type="nucleotide sequence ID" value="NZ_QKZR01000002.1"/>
</dbReference>
<dbReference type="EMBL" id="QKZR01000002">
    <property type="protein sequence ID" value="PZX40890.1"/>
    <property type="molecule type" value="Genomic_DNA"/>
</dbReference>
<reference evidence="1 2" key="1">
    <citation type="submission" date="2018-06" db="EMBL/GenBank/DDBJ databases">
        <title>Genomic Encyclopedia of Archaeal and Bacterial Type Strains, Phase II (KMG-II): from individual species to whole genera.</title>
        <authorList>
            <person name="Goeker M."/>
        </authorList>
    </citation>
    <scope>NUCLEOTIDE SEQUENCE [LARGE SCALE GENOMIC DNA]</scope>
    <source>
        <strain evidence="1 2">DSM 17205</strain>
    </source>
</reference>
<name>A0ABX5PY86_9FLAO</name>
<accession>A0ABX5PY86</accession>
<protein>
    <submittedName>
        <fullName evidence="1">Uncharacterized protein</fullName>
    </submittedName>
</protein>
<organism evidence="1 2">
    <name type="scientific">Nonlabens dokdonensis</name>
    <dbReference type="NCBI Taxonomy" id="328515"/>
    <lineage>
        <taxon>Bacteria</taxon>
        <taxon>Pseudomonadati</taxon>
        <taxon>Bacteroidota</taxon>
        <taxon>Flavobacteriia</taxon>
        <taxon>Flavobacteriales</taxon>
        <taxon>Flavobacteriaceae</taxon>
        <taxon>Nonlabens</taxon>
    </lineage>
</organism>
<sequence>MFYLWIVRKYQNIIVSFLLLLFVAAQASIIHEFSHQDDAQDCEICLVAHDFQSISYDIAPAIDAPYQVSPPIKKEIAIDIAFAKAESQPTIHTTRPPPLS</sequence>
<comment type="caution">
    <text evidence="1">The sequence shown here is derived from an EMBL/GenBank/DDBJ whole genome shotgun (WGS) entry which is preliminary data.</text>
</comment>
<proteinExistence type="predicted"/>
<gene>
    <name evidence="1" type="ORF">LX97_01663</name>
</gene>
<evidence type="ECO:0000313" key="2">
    <source>
        <dbReference type="Proteomes" id="UP000248584"/>
    </source>
</evidence>
<keyword evidence="2" id="KW-1185">Reference proteome</keyword>
<dbReference type="Proteomes" id="UP000248584">
    <property type="component" value="Unassembled WGS sequence"/>
</dbReference>
<evidence type="ECO:0000313" key="1">
    <source>
        <dbReference type="EMBL" id="PZX40890.1"/>
    </source>
</evidence>